<keyword evidence="1" id="KW-1133">Transmembrane helix</keyword>
<reference evidence="2 3" key="1">
    <citation type="submission" date="2022-10" db="EMBL/GenBank/DDBJ databases">
        <title>The complete genomes of actinobacterial strains from the NBC collection.</title>
        <authorList>
            <person name="Joergensen T.S."/>
            <person name="Alvarez Arevalo M."/>
            <person name="Sterndorff E.B."/>
            <person name="Faurdal D."/>
            <person name="Vuksanovic O."/>
            <person name="Mourched A.-S."/>
            <person name="Charusanti P."/>
            <person name="Shaw S."/>
            <person name="Blin K."/>
            <person name="Weber T."/>
        </authorList>
    </citation>
    <scope>NUCLEOTIDE SEQUENCE [LARGE SCALE GENOMIC DNA]</scope>
    <source>
        <strain evidence="2 3">NBC 01774</strain>
    </source>
</reference>
<evidence type="ECO:0000256" key="1">
    <source>
        <dbReference type="SAM" id="Phobius"/>
    </source>
</evidence>
<dbReference type="RefSeq" id="WP_326615747.1">
    <property type="nucleotide sequence ID" value="NZ_CP109106.1"/>
</dbReference>
<keyword evidence="1" id="KW-0812">Transmembrane</keyword>
<gene>
    <name evidence="2" type="ORF">OG863_00720</name>
</gene>
<protein>
    <submittedName>
        <fullName evidence="2">DUF6131 family protein</fullName>
    </submittedName>
</protein>
<evidence type="ECO:0000313" key="2">
    <source>
        <dbReference type="EMBL" id="WSB66626.1"/>
    </source>
</evidence>
<sequence length="51" mass="5443">MVVLGIILLVVGFVTGLSILWTIGIVLVVVGAILWLLGSTGHAVTGRKHYW</sequence>
<accession>A0ABZ1F8T8</accession>
<proteinExistence type="predicted"/>
<dbReference type="Pfam" id="PF19626">
    <property type="entry name" value="DUF6131"/>
    <property type="match status" value="1"/>
</dbReference>
<dbReference type="EMBL" id="CP109106">
    <property type="protein sequence ID" value="WSB66626.1"/>
    <property type="molecule type" value="Genomic_DNA"/>
</dbReference>
<evidence type="ECO:0000313" key="3">
    <source>
        <dbReference type="Proteomes" id="UP001344251"/>
    </source>
</evidence>
<dbReference type="Proteomes" id="UP001344251">
    <property type="component" value="Chromosome"/>
</dbReference>
<name>A0ABZ1F8T8_9ACTN</name>
<dbReference type="InterPro" id="IPR046134">
    <property type="entry name" value="DUF6131"/>
</dbReference>
<organism evidence="2 3">
    <name type="scientific">Streptomyces decoyicus</name>
    <dbReference type="NCBI Taxonomy" id="249567"/>
    <lineage>
        <taxon>Bacteria</taxon>
        <taxon>Bacillati</taxon>
        <taxon>Actinomycetota</taxon>
        <taxon>Actinomycetes</taxon>
        <taxon>Kitasatosporales</taxon>
        <taxon>Streptomycetaceae</taxon>
        <taxon>Streptomyces</taxon>
    </lineage>
</organism>
<keyword evidence="3" id="KW-1185">Reference proteome</keyword>
<feature type="transmembrane region" description="Helical" evidence="1">
    <location>
        <begin position="6"/>
        <end position="37"/>
    </location>
</feature>
<keyword evidence="1" id="KW-0472">Membrane</keyword>